<dbReference type="EMBL" id="QDKM01000004">
    <property type="protein sequence ID" value="PVH28841.1"/>
    <property type="molecule type" value="Genomic_DNA"/>
</dbReference>
<gene>
    <name evidence="6" type="ORF">DDE20_11790</name>
</gene>
<organism evidence="6 7">
    <name type="scientific">Pararhodobacter oceanensis</name>
    <dbReference type="NCBI Taxonomy" id="2172121"/>
    <lineage>
        <taxon>Bacteria</taxon>
        <taxon>Pseudomonadati</taxon>
        <taxon>Pseudomonadota</taxon>
        <taxon>Alphaproteobacteria</taxon>
        <taxon>Rhodobacterales</taxon>
        <taxon>Paracoccaceae</taxon>
        <taxon>Pararhodobacter</taxon>
    </lineage>
</organism>
<comment type="caution">
    <text evidence="6">The sequence shown here is derived from an EMBL/GenBank/DDBJ whole genome shotgun (WGS) entry which is preliminary data.</text>
</comment>
<feature type="DNA-binding region" description="H-T-H motif" evidence="4">
    <location>
        <begin position="38"/>
        <end position="57"/>
    </location>
</feature>
<keyword evidence="2 4" id="KW-0238">DNA-binding</keyword>
<dbReference type="PANTHER" id="PTHR47506">
    <property type="entry name" value="TRANSCRIPTIONAL REGULATORY PROTEIN"/>
    <property type="match status" value="1"/>
</dbReference>
<evidence type="ECO:0000256" key="2">
    <source>
        <dbReference type="ARBA" id="ARBA00023125"/>
    </source>
</evidence>
<dbReference type="OrthoDB" id="3218408at2"/>
<reference evidence="6 7" key="1">
    <citation type="submission" date="2018-04" db="EMBL/GenBank/DDBJ databases">
        <title>Pararhodobacter oceanense sp. nov., isolated from marine intertidal sediment.</title>
        <authorList>
            <person name="Wang X.-L."/>
            <person name="Du Z.-J."/>
        </authorList>
    </citation>
    <scope>NUCLEOTIDE SEQUENCE [LARGE SCALE GENOMIC DNA]</scope>
    <source>
        <strain evidence="6 7">AM505</strain>
    </source>
</reference>
<dbReference type="PRINTS" id="PR00455">
    <property type="entry name" value="HTHTETR"/>
</dbReference>
<proteinExistence type="predicted"/>
<evidence type="ECO:0000259" key="5">
    <source>
        <dbReference type="PROSITE" id="PS50977"/>
    </source>
</evidence>
<evidence type="ECO:0000256" key="3">
    <source>
        <dbReference type="ARBA" id="ARBA00023163"/>
    </source>
</evidence>
<dbReference type="AlphaFoldDB" id="A0A2T8HTT3"/>
<dbReference type="Proteomes" id="UP000245911">
    <property type="component" value="Unassembled WGS sequence"/>
</dbReference>
<dbReference type="GO" id="GO:0003677">
    <property type="term" value="F:DNA binding"/>
    <property type="evidence" value="ECO:0007669"/>
    <property type="project" value="UniProtKB-UniRule"/>
</dbReference>
<name>A0A2T8HTT3_9RHOB</name>
<dbReference type="PROSITE" id="PS50977">
    <property type="entry name" value="HTH_TETR_2"/>
    <property type="match status" value="1"/>
</dbReference>
<keyword evidence="3" id="KW-0804">Transcription</keyword>
<dbReference type="SUPFAM" id="SSF46689">
    <property type="entry name" value="Homeodomain-like"/>
    <property type="match status" value="1"/>
</dbReference>
<evidence type="ECO:0000313" key="7">
    <source>
        <dbReference type="Proteomes" id="UP000245911"/>
    </source>
</evidence>
<keyword evidence="1" id="KW-0805">Transcription regulation</keyword>
<dbReference type="Gene3D" id="1.10.357.10">
    <property type="entry name" value="Tetracycline Repressor, domain 2"/>
    <property type="match status" value="1"/>
</dbReference>
<dbReference type="InterPro" id="IPR001647">
    <property type="entry name" value="HTH_TetR"/>
</dbReference>
<evidence type="ECO:0000256" key="4">
    <source>
        <dbReference type="PROSITE-ProRule" id="PRU00335"/>
    </source>
</evidence>
<sequence>MKALEIRTEPAQKPQLGRADWLRAAIACLMDEGIEAVQITRLATAIGASRGSFYWHFKSRQELLDGLLDEWFAVNGQRIKEVMSKADSLDQGILSFFAIWTNPAHFNAALEQAVRDWARLDDRVLAKVRSEDASRVAVITTLFERSGYAPQDADVRARVLYFAQVGYFAMNPDEAEKDRMSRLENYFFAFTGRELDEDLSASFRRDLEAFC</sequence>
<dbReference type="InterPro" id="IPR009057">
    <property type="entry name" value="Homeodomain-like_sf"/>
</dbReference>
<keyword evidence="7" id="KW-1185">Reference proteome</keyword>
<dbReference type="PANTHER" id="PTHR47506:SF1">
    <property type="entry name" value="HTH-TYPE TRANSCRIPTIONAL REGULATOR YJDC"/>
    <property type="match status" value="1"/>
</dbReference>
<evidence type="ECO:0000256" key="1">
    <source>
        <dbReference type="ARBA" id="ARBA00023015"/>
    </source>
</evidence>
<dbReference type="RefSeq" id="WP_116558686.1">
    <property type="nucleotide sequence ID" value="NZ_QDKM01000004.1"/>
</dbReference>
<evidence type="ECO:0000313" key="6">
    <source>
        <dbReference type="EMBL" id="PVH28841.1"/>
    </source>
</evidence>
<dbReference type="Pfam" id="PF00440">
    <property type="entry name" value="TetR_N"/>
    <property type="match status" value="1"/>
</dbReference>
<feature type="domain" description="HTH tetR-type" evidence="5">
    <location>
        <begin position="15"/>
        <end position="75"/>
    </location>
</feature>
<accession>A0A2T8HTT3</accession>
<protein>
    <submittedName>
        <fullName evidence="6">TetR/AcrR family transcriptional regulator</fullName>
    </submittedName>
</protein>